<dbReference type="AlphaFoldDB" id="A0A545T3F2"/>
<evidence type="ECO:0000256" key="6">
    <source>
        <dbReference type="ARBA" id="ARBA00022692"/>
    </source>
</evidence>
<dbReference type="RefSeq" id="WP_142928527.1">
    <property type="nucleotide sequence ID" value="NZ_ML660099.1"/>
</dbReference>
<sequence>MMVFNSLEFALFLPVVLLLYAFVYQKEQARDVFLLAASYFFYMSWEWQYAGLILLSTVVDYFLGLAFEHKRFAHRKKLLVTISLLVNLGVLALFKYFNFFAFNLNTLMAWYSGATPISFHELLLPVGISFYTFQTLSYTIDLYRGAIPAERNFIKFAVFVSFFPQLVAGPIVRAKDFLPQLYKKIRFERENFEFGLQLVFIGLLKKIVIADLLAYLIVDSVFENPGQYSSVELMVALYAYAFQIYCDFSGYSDIAIGVACMLGFTLPINFNRPYLSQTPSEFWTRWHISLSSWLRDYLYISLGGNRLGKLFTIRNLFLTMVLGGLWHGAAWTFILWGAYHGLILSLTRGVQPEQRFNGKMVLKILIMFHATLLGWLIFRIDSLENLGVYLGGIADLSSGFDFSPIVLMILALASLMHIVPQDFSRSVLNWVDLRLPVLIKSGIYAGAIFIFYGLSLEETTFIYFQF</sequence>
<feature type="transmembrane region" description="Helical" evidence="12">
    <location>
        <begin position="438"/>
        <end position="456"/>
    </location>
</feature>
<dbReference type="UniPathway" id="UPA00286"/>
<comment type="subcellular location">
    <subcellularLocation>
        <location evidence="11">Cell inner membrane</location>
    </subcellularLocation>
    <subcellularLocation>
        <location evidence="1">Cell membrane</location>
        <topology evidence="1">Multi-pass membrane protein</topology>
    </subcellularLocation>
</comment>
<evidence type="ECO:0000256" key="1">
    <source>
        <dbReference type="ARBA" id="ARBA00004651"/>
    </source>
</evidence>
<evidence type="ECO:0000256" key="5">
    <source>
        <dbReference type="ARBA" id="ARBA00022679"/>
    </source>
</evidence>
<dbReference type="GO" id="GO:0005886">
    <property type="term" value="C:plasma membrane"/>
    <property type="evidence" value="ECO:0007669"/>
    <property type="project" value="UniProtKB-SubCell"/>
</dbReference>
<dbReference type="EMBL" id="VHSG01000020">
    <property type="protein sequence ID" value="TQV71751.1"/>
    <property type="molecule type" value="Genomic_DNA"/>
</dbReference>
<evidence type="ECO:0000256" key="2">
    <source>
        <dbReference type="ARBA" id="ARBA00005182"/>
    </source>
</evidence>
<feature type="transmembrane region" description="Helical" evidence="12">
    <location>
        <begin position="194"/>
        <end position="216"/>
    </location>
</feature>
<gene>
    <name evidence="13" type="ORF">FKG94_19065</name>
</gene>
<evidence type="ECO:0000313" key="14">
    <source>
        <dbReference type="Proteomes" id="UP000319732"/>
    </source>
</evidence>
<evidence type="ECO:0000256" key="12">
    <source>
        <dbReference type="SAM" id="Phobius"/>
    </source>
</evidence>
<protein>
    <recommendedName>
        <fullName evidence="11">Probable alginate O-acetylase</fullName>
        <ecNumber evidence="11">2.3.1.-</ecNumber>
    </recommendedName>
</protein>
<keyword evidence="11" id="KW-0997">Cell inner membrane</keyword>
<comment type="caution">
    <text evidence="13">The sequence shown here is derived from an EMBL/GenBank/DDBJ whole genome shotgun (WGS) entry which is preliminary data.</text>
</comment>
<dbReference type="PANTHER" id="PTHR13285">
    <property type="entry name" value="ACYLTRANSFERASE"/>
    <property type="match status" value="1"/>
</dbReference>
<evidence type="ECO:0000256" key="3">
    <source>
        <dbReference type="ARBA" id="ARBA00010323"/>
    </source>
</evidence>
<keyword evidence="4 11" id="KW-1003">Cell membrane</keyword>
<dbReference type="PIRSF" id="PIRSF500217">
    <property type="entry name" value="AlgI"/>
    <property type="match status" value="1"/>
</dbReference>
<evidence type="ECO:0000256" key="4">
    <source>
        <dbReference type="ARBA" id="ARBA00022475"/>
    </source>
</evidence>
<accession>A0A545T3F2</accession>
<keyword evidence="9 11" id="KW-0472">Membrane</keyword>
<feature type="transmembrane region" description="Helical" evidence="12">
    <location>
        <begin position="122"/>
        <end position="140"/>
    </location>
</feature>
<dbReference type="InterPro" id="IPR028362">
    <property type="entry name" value="AlgI"/>
</dbReference>
<evidence type="ECO:0000256" key="8">
    <source>
        <dbReference type="ARBA" id="ARBA00022989"/>
    </source>
</evidence>
<reference evidence="13 14" key="1">
    <citation type="submission" date="2019-06" db="EMBL/GenBank/DDBJ databases">
        <title>Whole genome sequence for Cellvibrionaceae sp. R142.</title>
        <authorList>
            <person name="Wang G."/>
        </authorList>
    </citation>
    <scope>NUCLEOTIDE SEQUENCE [LARGE SCALE GENOMIC DNA]</scope>
    <source>
        <strain evidence="13 14">R142</strain>
    </source>
</reference>
<feature type="transmembrane region" description="Helical" evidence="12">
    <location>
        <begin position="399"/>
        <end position="418"/>
    </location>
</feature>
<dbReference type="InterPro" id="IPR004299">
    <property type="entry name" value="MBOAT_fam"/>
</dbReference>
<feature type="transmembrane region" description="Helical" evidence="12">
    <location>
        <begin position="360"/>
        <end position="378"/>
    </location>
</feature>
<keyword evidence="5 11" id="KW-0808">Transferase</keyword>
<dbReference type="EC" id="2.3.1.-" evidence="11"/>
<keyword evidence="7 11" id="KW-0016">Alginate biosynthesis</keyword>
<feature type="transmembrane region" description="Helical" evidence="12">
    <location>
        <begin position="49"/>
        <end position="67"/>
    </location>
</feature>
<evidence type="ECO:0000256" key="9">
    <source>
        <dbReference type="ARBA" id="ARBA00023136"/>
    </source>
</evidence>
<feature type="transmembrane region" description="Helical" evidence="12">
    <location>
        <begin position="152"/>
        <end position="174"/>
    </location>
</feature>
<dbReference type="GO" id="GO:0016746">
    <property type="term" value="F:acyltransferase activity"/>
    <property type="evidence" value="ECO:0007669"/>
    <property type="project" value="UniProtKB-KW"/>
</dbReference>
<dbReference type="PANTHER" id="PTHR13285:SF23">
    <property type="entry name" value="TEICHOIC ACID D-ALANYLTRANSFERASE"/>
    <property type="match status" value="1"/>
</dbReference>
<evidence type="ECO:0000256" key="10">
    <source>
        <dbReference type="ARBA" id="ARBA00023315"/>
    </source>
</evidence>
<organism evidence="13 14">
    <name type="scientific">Exilibacterium tricleocarpae</name>
    <dbReference type="NCBI Taxonomy" id="2591008"/>
    <lineage>
        <taxon>Bacteria</taxon>
        <taxon>Pseudomonadati</taxon>
        <taxon>Pseudomonadota</taxon>
        <taxon>Gammaproteobacteria</taxon>
        <taxon>Cellvibrionales</taxon>
        <taxon>Cellvibrionaceae</taxon>
        <taxon>Exilibacterium</taxon>
    </lineage>
</organism>
<feature type="transmembrane region" description="Helical" evidence="12">
    <location>
        <begin position="251"/>
        <end position="270"/>
    </location>
</feature>
<comment type="similarity">
    <text evidence="3 11">Belongs to the membrane-bound acyltransferase family.</text>
</comment>
<comment type="pathway">
    <text evidence="2 11">Glycan biosynthesis; alginate biosynthesis.</text>
</comment>
<dbReference type="InterPro" id="IPR024194">
    <property type="entry name" value="Ac/AlaTfrase_AlgI/DltB"/>
</dbReference>
<dbReference type="Pfam" id="PF03062">
    <property type="entry name" value="MBOAT"/>
    <property type="match status" value="1"/>
</dbReference>
<evidence type="ECO:0000256" key="11">
    <source>
        <dbReference type="PIRNR" id="PIRNR016636"/>
    </source>
</evidence>
<keyword evidence="10 11" id="KW-0012">Acyltransferase</keyword>
<keyword evidence="14" id="KW-1185">Reference proteome</keyword>
<feature type="transmembrane region" description="Helical" evidence="12">
    <location>
        <begin position="79"/>
        <end position="102"/>
    </location>
</feature>
<feature type="transmembrane region" description="Helical" evidence="12">
    <location>
        <begin position="316"/>
        <end position="340"/>
    </location>
</feature>
<dbReference type="OrthoDB" id="139172at2"/>
<dbReference type="Proteomes" id="UP000319732">
    <property type="component" value="Unassembled WGS sequence"/>
</dbReference>
<proteinExistence type="inferred from homology"/>
<dbReference type="PIRSF" id="PIRSF016636">
    <property type="entry name" value="AlgI_DltB"/>
    <property type="match status" value="1"/>
</dbReference>
<name>A0A545T3F2_9GAMM</name>
<evidence type="ECO:0000313" key="13">
    <source>
        <dbReference type="EMBL" id="TQV71751.1"/>
    </source>
</evidence>
<evidence type="ECO:0000256" key="7">
    <source>
        <dbReference type="ARBA" id="ARBA00022841"/>
    </source>
</evidence>
<keyword evidence="8 12" id="KW-1133">Transmembrane helix</keyword>
<dbReference type="GO" id="GO:0042121">
    <property type="term" value="P:alginic acid biosynthetic process"/>
    <property type="evidence" value="ECO:0007669"/>
    <property type="project" value="UniProtKB-UniRule"/>
</dbReference>
<keyword evidence="6 11" id="KW-0812">Transmembrane</keyword>
<dbReference type="InterPro" id="IPR051085">
    <property type="entry name" value="MB_O-acyltransferase"/>
</dbReference>